<dbReference type="Proteomes" id="UP000243459">
    <property type="component" value="Unassembled WGS sequence"/>
</dbReference>
<dbReference type="AlphaFoldDB" id="A0A1R3L5A0"/>
<protein>
    <submittedName>
        <fullName evidence="1">Uncharacterized protein</fullName>
    </submittedName>
</protein>
<dbReference type="Gramene" id="ONK54786">
    <property type="protein sequence ID" value="ONK54786"/>
    <property type="gene ID" value="A4U43_UnF11320"/>
</dbReference>
<keyword evidence="2" id="KW-1185">Reference proteome</keyword>
<accession>A0A1R3L5A0</accession>
<name>A0A1R3L5A0_ASPOF</name>
<proteinExistence type="predicted"/>
<evidence type="ECO:0000313" key="1">
    <source>
        <dbReference type="EMBL" id="ONK54786.1"/>
    </source>
</evidence>
<gene>
    <name evidence="1" type="ORF">A4U43_UnF11320</name>
</gene>
<evidence type="ECO:0000313" key="2">
    <source>
        <dbReference type="Proteomes" id="UP000243459"/>
    </source>
</evidence>
<sequence length="102" mass="11380">MTRMRLEIDTIRGYDMHGVEKKKRNCMRDTVLVIQVPPQPVACPGLEGTAIFMLRSERAAIVSEERVQRLLKKGLRHGGAAFERHKAPSLGEVQAAGKVMVL</sequence>
<reference evidence="2" key="1">
    <citation type="journal article" date="2017" name="Nat. Commun.">
        <title>The asparagus genome sheds light on the origin and evolution of a young Y chromosome.</title>
        <authorList>
            <person name="Harkess A."/>
            <person name="Zhou J."/>
            <person name="Xu C."/>
            <person name="Bowers J.E."/>
            <person name="Van der Hulst R."/>
            <person name="Ayyampalayam S."/>
            <person name="Mercati F."/>
            <person name="Riccardi P."/>
            <person name="McKain M.R."/>
            <person name="Kakrana A."/>
            <person name="Tang H."/>
            <person name="Ray J."/>
            <person name="Groenendijk J."/>
            <person name="Arikit S."/>
            <person name="Mathioni S.M."/>
            <person name="Nakano M."/>
            <person name="Shan H."/>
            <person name="Telgmann-Rauber A."/>
            <person name="Kanno A."/>
            <person name="Yue Z."/>
            <person name="Chen H."/>
            <person name="Li W."/>
            <person name="Chen Y."/>
            <person name="Xu X."/>
            <person name="Zhang Y."/>
            <person name="Luo S."/>
            <person name="Chen H."/>
            <person name="Gao J."/>
            <person name="Mao Z."/>
            <person name="Pires J.C."/>
            <person name="Luo M."/>
            <person name="Kudrna D."/>
            <person name="Wing R.A."/>
            <person name="Meyers B.C."/>
            <person name="Yi K."/>
            <person name="Kong H."/>
            <person name="Lavrijsen P."/>
            <person name="Sunseri F."/>
            <person name="Falavigna A."/>
            <person name="Ye Y."/>
            <person name="Leebens-Mack J.H."/>
            <person name="Chen G."/>
        </authorList>
    </citation>
    <scope>NUCLEOTIDE SEQUENCE [LARGE SCALE GENOMIC DNA]</scope>
    <source>
        <strain evidence="2">cv. DH0086</strain>
    </source>
</reference>
<organism evidence="1 2">
    <name type="scientific">Asparagus officinalis</name>
    <name type="common">Garden asparagus</name>
    <dbReference type="NCBI Taxonomy" id="4686"/>
    <lineage>
        <taxon>Eukaryota</taxon>
        <taxon>Viridiplantae</taxon>
        <taxon>Streptophyta</taxon>
        <taxon>Embryophyta</taxon>
        <taxon>Tracheophyta</taxon>
        <taxon>Spermatophyta</taxon>
        <taxon>Magnoliopsida</taxon>
        <taxon>Liliopsida</taxon>
        <taxon>Asparagales</taxon>
        <taxon>Asparagaceae</taxon>
        <taxon>Asparagoideae</taxon>
        <taxon>Asparagus</taxon>
    </lineage>
</organism>
<dbReference type="EMBL" id="KV864165">
    <property type="protein sequence ID" value="ONK54786.1"/>
    <property type="molecule type" value="Genomic_DNA"/>
</dbReference>